<gene>
    <name evidence="1" type="ORF">DEW08_15055</name>
</gene>
<sequence>MSDDRIAVDALRLHNLLFALCRLKNVQIELSDDCLVQVASHYHKDLSKLEYHQGNEISVNKRIAGLAFWVRRLKPIRFAAKVDGVAEICDINEQVSVWLMTDLLLRYADHSNTTAIMKKAKVRPRHIHLRNYLASYWRTYDWFNYTSLIYNLRFRNISSHHMALLLDSITTGFVIKHS</sequence>
<evidence type="ECO:0000313" key="1">
    <source>
        <dbReference type="EMBL" id="AWK87359.1"/>
    </source>
</evidence>
<dbReference type="Proteomes" id="UP000245629">
    <property type="component" value="Chromosome 2"/>
</dbReference>
<evidence type="ECO:0000313" key="2">
    <source>
        <dbReference type="Proteomes" id="UP000245629"/>
    </source>
</evidence>
<protein>
    <submittedName>
        <fullName evidence="1">Uncharacterized protein</fullName>
    </submittedName>
</protein>
<organism evidence="1 2">
    <name type="scientific">Azospirillum thermophilum</name>
    <dbReference type="NCBI Taxonomy" id="2202148"/>
    <lineage>
        <taxon>Bacteria</taxon>
        <taxon>Pseudomonadati</taxon>
        <taxon>Pseudomonadota</taxon>
        <taxon>Alphaproteobacteria</taxon>
        <taxon>Rhodospirillales</taxon>
        <taxon>Azospirillaceae</taxon>
        <taxon>Azospirillum</taxon>
    </lineage>
</organism>
<dbReference type="AlphaFoldDB" id="A0A2S2CSB4"/>
<proteinExistence type="predicted"/>
<dbReference type="OrthoDB" id="7356371at2"/>
<dbReference type="EMBL" id="CP029353">
    <property type="protein sequence ID" value="AWK87359.1"/>
    <property type="molecule type" value="Genomic_DNA"/>
</dbReference>
<keyword evidence="2" id="KW-1185">Reference proteome</keyword>
<reference evidence="2" key="1">
    <citation type="submission" date="2018-05" db="EMBL/GenBank/DDBJ databases">
        <title>Azospirillum thermophila sp. nov., a novel isolated from hot spring.</title>
        <authorList>
            <person name="Zhao Z."/>
        </authorList>
    </citation>
    <scope>NUCLEOTIDE SEQUENCE [LARGE SCALE GENOMIC DNA]</scope>
    <source>
        <strain evidence="2">CFH 70021</strain>
    </source>
</reference>
<accession>A0A2S2CSB4</accession>
<dbReference type="KEGG" id="azz:DEW08_15055"/>
<dbReference type="RefSeq" id="WP_109328410.1">
    <property type="nucleotide sequence ID" value="NZ_CP029353.1"/>
</dbReference>
<name>A0A2S2CSB4_9PROT</name>